<dbReference type="InterPro" id="IPR004195">
    <property type="entry name" value="Head_decoration_D"/>
</dbReference>
<protein>
    <submittedName>
        <fullName evidence="1">Head decoration protein</fullName>
    </submittedName>
</protein>
<dbReference type="InterPro" id="IPR036630">
    <property type="entry name" value="Head_decoration_D_sf"/>
</dbReference>
<evidence type="ECO:0000313" key="2">
    <source>
        <dbReference type="Proteomes" id="UP000595170"/>
    </source>
</evidence>
<evidence type="ECO:0000313" key="1">
    <source>
        <dbReference type="EMBL" id="QPZ53277.1"/>
    </source>
</evidence>
<proteinExistence type="predicted"/>
<dbReference type="EMBL" id="MW269554">
    <property type="protein sequence ID" value="QPZ53277.1"/>
    <property type="molecule type" value="Genomic_DNA"/>
</dbReference>
<dbReference type="Pfam" id="PF02924">
    <property type="entry name" value="HDPD"/>
    <property type="match status" value="1"/>
</dbReference>
<accession>A0A7T3U6S2</accession>
<dbReference type="Gene3D" id="2.40.300.10">
    <property type="entry name" value="Head decoration protein D"/>
    <property type="match status" value="1"/>
</dbReference>
<reference evidence="1 2" key="1">
    <citation type="submission" date="2020-11" db="EMBL/GenBank/DDBJ databases">
        <title>Complete Genome Sequence of Achromobacter phage vB_AchrS_AchV4.</title>
        <authorList>
            <person name="Kaliniene L."/>
            <person name="Noreika A."/>
            <person name="Meskys R."/>
        </authorList>
    </citation>
    <scope>NUCLEOTIDE SEQUENCE [LARGE SCALE GENOMIC DNA]</scope>
</reference>
<dbReference type="SUPFAM" id="SSF51274">
    <property type="entry name" value="Head decoration protein D (gpD, major capsid protein D)"/>
    <property type="match status" value="1"/>
</dbReference>
<gene>
    <name evidence="1" type="ORF">AchV4_0006</name>
</gene>
<organism evidence="1 2">
    <name type="scientific">Achromobacter phage vB_AchrS_AchV4</name>
    <dbReference type="NCBI Taxonomy" id="2796514"/>
    <lineage>
        <taxon>Viruses</taxon>
        <taxon>Duplodnaviria</taxon>
        <taxon>Heunggongvirae</taxon>
        <taxon>Uroviricota</taxon>
        <taxon>Caudoviricetes</taxon>
        <taxon>Casjensviridae</taxon>
        <taxon>Gediminasvirus</taxon>
        <taxon>Gediminasvirus AchV4</taxon>
    </lineage>
</organism>
<sequence>MPEIKYDGIHMAGNSSESWSSKPVILGDTPPIVSERGLAGVSMPAYTVIGKDATTGKLIPATKAASDAVEPIGITTNAVDITVAGAQGWVPYWAAGKFNYDALNFDASFATEADKKAAFEGTGVQIFLDKPRYD</sequence>
<name>A0A7T3U6S2_9CAUD</name>
<dbReference type="Proteomes" id="UP000595170">
    <property type="component" value="Segment"/>
</dbReference>
<keyword evidence="2" id="KW-1185">Reference proteome</keyword>